<dbReference type="AlphaFoldDB" id="A0A9P6ED00"/>
<organism evidence="1 2">
    <name type="scientific">Crepidotus variabilis</name>
    <dbReference type="NCBI Taxonomy" id="179855"/>
    <lineage>
        <taxon>Eukaryota</taxon>
        <taxon>Fungi</taxon>
        <taxon>Dikarya</taxon>
        <taxon>Basidiomycota</taxon>
        <taxon>Agaricomycotina</taxon>
        <taxon>Agaricomycetes</taxon>
        <taxon>Agaricomycetidae</taxon>
        <taxon>Agaricales</taxon>
        <taxon>Agaricineae</taxon>
        <taxon>Crepidotaceae</taxon>
        <taxon>Crepidotus</taxon>
    </lineage>
</organism>
<name>A0A9P6ED00_9AGAR</name>
<proteinExistence type="predicted"/>
<accession>A0A9P6ED00</accession>
<dbReference type="Proteomes" id="UP000807306">
    <property type="component" value="Unassembled WGS sequence"/>
</dbReference>
<sequence>MAAFPPEILDHILSLLKKDKAALAVCLKASPLLGAVAERYLYEHISLETITKPLEQALQVYLSSHPRASYYVKSVTVFFSDSSAQVNTSQGNAAPKRLTEAYSFTDLPRLPLLETLVLTTKPSTSVNWSSIRENQGDIWMKIACLPTLKNLVLRGISHFPFDVLDRCRNLKRVGVLGDTKYEMGYLEEAPELSSAEDQRHLTVHNPAVKADIRTWLRRSKKVLGTPWFMHLQSLDFRGVNDQDFKLLFEVLRACSKSLRELEFDASNIFTQYCFSSSSGKPTQTLSSGADYHQTQKLESYIPLSLLSLTKLTIHSTLRFMHFAVLVRLGIVPSSASSFADLDAISYFSSIKEIGDLLSLAKTSTPKHQQRTRTDTQPAPTPTLITLVMHIHEAHTPGAPTLANVDFRPLDAGSFVVSDRSSPSSLALPINVAINAVGEAKLCEVLPQLEKNTGLREMVEVGQVVVMVGEYDMAKFEERLCLKELTDASEVYKFGETS</sequence>
<gene>
    <name evidence="1" type="ORF">CPB83DRAFT_837005</name>
</gene>
<dbReference type="EMBL" id="MU157866">
    <property type="protein sequence ID" value="KAF9526851.1"/>
    <property type="molecule type" value="Genomic_DNA"/>
</dbReference>
<comment type="caution">
    <text evidence="1">The sequence shown here is derived from an EMBL/GenBank/DDBJ whole genome shotgun (WGS) entry which is preliminary data.</text>
</comment>
<keyword evidence="2" id="KW-1185">Reference proteome</keyword>
<dbReference type="SUPFAM" id="SSF52047">
    <property type="entry name" value="RNI-like"/>
    <property type="match status" value="1"/>
</dbReference>
<evidence type="ECO:0000313" key="2">
    <source>
        <dbReference type="Proteomes" id="UP000807306"/>
    </source>
</evidence>
<evidence type="ECO:0000313" key="1">
    <source>
        <dbReference type="EMBL" id="KAF9526851.1"/>
    </source>
</evidence>
<reference evidence="1" key="1">
    <citation type="submission" date="2020-11" db="EMBL/GenBank/DDBJ databases">
        <authorList>
            <consortium name="DOE Joint Genome Institute"/>
            <person name="Ahrendt S."/>
            <person name="Riley R."/>
            <person name="Andreopoulos W."/>
            <person name="Labutti K."/>
            <person name="Pangilinan J."/>
            <person name="Ruiz-Duenas F.J."/>
            <person name="Barrasa J.M."/>
            <person name="Sanchez-Garcia M."/>
            <person name="Camarero S."/>
            <person name="Miyauchi S."/>
            <person name="Serrano A."/>
            <person name="Linde D."/>
            <person name="Babiker R."/>
            <person name="Drula E."/>
            <person name="Ayuso-Fernandez I."/>
            <person name="Pacheco R."/>
            <person name="Padilla G."/>
            <person name="Ferreira P."/>
            <person name="Barriuso J."/>
            <person name="Kellner H."/>
            <person name="Castanera R."/>
            <person name="Alfaro M."/>
            <person name="Ramirez L."/>
            <person name="Pisabarro A.G."/>
            <person name="Kuo A."/>
            <person name="Tritt A."/>
            <person name="Lipzen A."/>
            <person name="He G."/>
            <person name="Yan M."/>
            <person name="Ng V."/>
            <person name="Cullen D."/>
            <person name="Martin F."/>
            <person name="Rosso M.-N."/>
            <person name="Henrissat B."/>
            <person name="Hibbett D."/>
            <person name="Martinez A.T."/>
            <person name="Grigoriev I.V."/>
        </authorList>
    </citation>
    <scope>NUCLEOTIDE SEQUENCE</scope>
    <source>
        <strain evidence="1">CBS 506.95</strain>
    </source>
</reference>
<protein>
    <submittedName>
        <fullName evidence="1">Uncharacterized protein</fullName>
    </submittedName>
</protein>